<organism evidence="2 3">
    <name type="scientific">Kushneria marisflavi</name>
    <dbReference type="NCBI Taxonomy" id="157779"/>
    <lineage>
        <taxon>Bacteria</taxon>
        <taxon>Pseudomonadati</taxon>
        <taxon>Pseudomonadota</taxon>
        <taxon>Gammaproteobacteria</taxon>
        <taxon>Oceanospirillales</taxon>
        <taxon>Halomonadaceae</taxon>
        <taxon>Kushneria</taxon>
    </lineage>
</organism>
<reference evidence="2 3" key="1">
    <citation type="submission" date="2017-05" db="EMBL/GenBank/DDBJ databases">
        <authorList>
            <person name="Song R."/>
            <person name="Chenine A.L."/>
            <person name="Ruprecht R.M."/>
        </authorList>
    </citation>
    <scope>NUCLEOTIDE SEQUENCE [LARGE SCALE GENOMIC DNA]</scope>
    <source>
        <strain evidence="2">SW32</strain>
    </source>
</reference>
<name>A0A240URJ6_9GAMM</name>
<keyword evidence="1" id="KW-0812">Transmembrane</keyword>
<keyword evidence="1" id="KW-0472">Membrane</keyword>
<dbReference type="PANTHER" id="PTHR37691:SF1">
    <property type="entry name" value="BLR3518 PROTEIN"/>
    <property type="match status" value="1"/>
</dbReference>
<gene>
    <name evidence="2" type="ORF">B9H00_14385</name>
</gene>
<protein>
    <submittedName>
        <fullName evidence="2">Uncharacterized protein</fullName>
    </submittedName>
</protein>
<evidence type="ECO:0000256" key="1">
    <source>
        <dbReference type="SAM" id="Phobius"/>
    </source>
</evidence>
<keyword evidence="1" id="KW-1133">Transmembrane helix</keyword>
<dbReference type="InterPro" id="IPR027396">
    <property type="entry name" value="DsrEFH-like"/>
</dbReference>
<sequence>MTLLPSYPVAMALRPGCKICRLRSPHWLYLARYPAGDRPHHDNHDHFGSQGLDMLTLFKRHWMLAALILAAVLMLLFAAVIPRKQAASIDHAIYPAIEKFGGIAERHDTVDVPDPDKHYRVIFDVVSGSDDPRAINPGLMRVARAVNVFADAGVPLENLDFVAIIHGDATRSVVASNLYDEWYGVDNPNIPLIHALNKAGVRVEVCGQVLSHWKIADADVNKEIGITPSALTTLAIYGNEGYAYERL</sequence>
<proteinExistence type="predicted"/>
<dbReference type="InterPro" id="IPR003787">
    <property type="entry name" value="Sulphur_relay_DsrE/F-like"/>
</dbReference>
<dbReference type="Pfam" id="PF02635">
    <property type="entry name" value="DsrE"/>
    <property type="match status" value="1"/>
</dbReference>
<evidence type="ECO:0000313" key="3">
    <source>
        <dbReference type="Proteomes" id="UP000194457"/>
    </source>
</evidence>
<dbReference type="KEGG" id="kma:B9H00_14385"/>
<dbReference type="Gene3D" id="3.40.1260.10">
    <property type="entry name" value="DsrEFH-like"/>
    <property type="match status" value="1"/>
</dbReference>
<dbReference type="SUPFAM" id="SSF75169">
    <property type="entry name" value="DsrEFH-like"/>
    <property type="match status" value="1"/>
</dbReference>
<keyword evidence="3" id="KW-1185">Reference proteome</keyword>
<dbReference type="AlphaFoldDB" id="A0A240URJ6"/>
<dbReference type="PANTHER" id="PTHR37691">
    <property type="entry name" value="BLR3518 PROTEIN"/>
    <property type="match status" value="1"/>
</dbReference>
<feature type="transmembrane region" description="Helical" evidence="1">
    <location>
        <begin position="62"/>
        <end position="81"/>
    </location>
</feature>
<accession>A0A240URJ6</accession>
<dbReference type="EMBL" id="CP021358">
    <property type="protein sequence ID" value="ART64098.1"/>
    <property type="molecule type" value="Genomic_DNA"/>
</dbReference>
<evidence type="ECO:0000313" key="2">
    <source>
        <dbReference type="EMBL" id="ART64098.1"/>
    </source>
</evidence>
<dbReference type="Proteomes" id="UP000194457">
    <property type="component" value="Chromosome"/>
</dbReference>